<reference evidence="1" key="1">
    <citation type="submission" date="2019-12" db="EMBL/GenBank/DDBJ databases">
        <title>An insight into the sialome of adult female Ixodes ricinus ticks feeding for 6 days.</title>
        <authorList>
            <person name="Perner J."/>
            <person name="Ribeiro J.M.C."/>
        </authorList>
    </citation>
    <scope>NUCLEOTIDE SEQUENCE</scope>
    <source>
        <strain evidence="1">Semi-engorged</strain>
        <tissue evidence="1">Salivary glands</tissue>
    </source>
</reference>
<organism evidence="1">
    <name type="scientific">Ixodes ricinus</name>
    <name type="common">Common tick</name>
    <name type="synonym">Acarus ricinus</name>
    <dbReference type="NCBI Taxonomy" id="34613"/>
    <lineage>
        <taxon>Eukaryota</taxon>
        <taxon>Metazoa</taxon>
        <taxon>Ecdysozoa</taxon>
        <taxon>Arthropoda</taxon>
        <taxon>Chelicerata</taxon>
        <taxon>Arachnida</taxon>
        <taxon>Acari</taxon>
        <taxon>Parasitiformes</taxon>
        <taxon>Ixodida</taxon>
        <taxon>Ixodoidea</taxon>
        <taxon>Ixodidae</taxon>
        <taxon>Ixodinae</taxon>
        <taxon>Ixodes</taxon>
    </lineage>
</organism>
<name>A0A6B0U371_IXORI</name>
<sequence>MKSACTRSPWWACSSSKALCAVSSLVFTPTINTCRRFTSSKRFSCPQVWRMVFRCAWWAVADLTTISMNSRFRGTRHLSSLWILKAYRS</sequence>
<proteinExistence type="predicted"/>
<accession>A0A6B0U371</accession>
<protein>
    <submittedName>
        <fullName evidence="1">Putative secreted protein</fullName>
    </submittedName>
</protein>
<dbReference type="AlphaFoldDB" id="A0A6B0U371"/>
<evidence type="ECO:0000313" key="1">
    <source>
        <dbReference type="EMBL" id="MXU86078.1"/>
    </source>
</evidence>
<dbReference type="EMBL" id="GIFC01003995">
    <property type="protein sequence ID" value="MXU86078.1"/>
    <property type="molecule type" value="Transcribed_RNA"/>
</dbReference>